<proteinExistence type="predicted"/>
<name>A0A8S5R1P5_9CAUD</name>
<evidence type="ECO:0000313" key="1">
    <source>
        <dbReference type="EMBL" id="DAE24901.1"/>
    </source>
</evidence>
<organism evidence="1">
    <name type="scientific">Siphoviridae sp. cttJO12</name>
    <dbReference type="NCBI Taxonomy" id="2826492"/>
    <lineage>
        <taxon>Viruses</taxon>
        <taxon>Duplodnaviria</taxon>
        <taxon>Heunggongvirae</taxon>
        <taxon>Uroviricota</taxon>
        <taxon>Caudoviricetes</taxon>
    </lineage>
</organism>
<reference evidence="1" key="1">
    <citation type="journal article" date="2021" name="Proc. Natl. Acad. Sci. U.S.A.">
        <title>A Catalog of Tens of Thousands of Viruses from Human Metagenomes Reveals Hidden Associations with Chronic Diseases.</title>
        <authorList>
            <person name="Tisza M.J."/>
            <person name="Buck C.B."/>
        </authorList>
    </citation>
    <scope>NUCLEOTIDE SEQUENCE</scope>
    <source>
        <strain evidence="1">CttJO12</strain>
    </source>
</reference>
<protein>
    <submittedName>
        <fullName evidence="1">Uncharacterized protein</fullName>
    </submittedName>
</protein>
<sequence>MYTPFSGLALLVVSAIKLFNISIHFFHNNIITCFNSFKITTYSHNCPK</sequence>
<dbReference type="EMBL" id="BK015787">
    <property type="protein sequence ID" value="DAE24901.1"/>
    <property type="molecule type" value="Genomic_DNA"/>
</dbReference>
<accession>A0A8S5R1P5</accession>